<dbReference type="EMBL" id="MT144668">
    <property type="protein sequence ID" value="QJH96978.1"/>
    <property type="molecule type" value="Genomic_DNA"/>
</dbReference>
<reference evidence="1" key="1">
    <citation type="submission" date="2020-03" db="EMBL/GenBank/DDBJ databases">
        <title>The deep terrestrial virosphere.</title>
        <authorList>
            <person name="Holmfeldt K."/>
            <person name="Nilsson E."/>
            <person name="Simone D."/>
            <person name="Lopez-Fernandez M."/>
            <person name="Wu X."/>
            <person name="de Brujin I."/>
            <person name="Lundin D."/>
            <person name="Andersson A."/>
            <person name="Bertilsson S."/>
            <person name="Dopson M."/>
        </authorList>
    </citation>
    <scope>NUCLEOTIDE SEQUENCE</scope>
    <source>
        <strain evidence="1">TM448A00932</strain>
        <strain evidence="2">TM448B00884</strain>
    </source>
</reference>
<evidence type="ECO:0000313" key="2">
    <source>
        <dbReference type="EMBL" id="QJH96978.1"/>
    </source>
</evidence>
<dbReference type="EMBL" id="MT144082">
    <property type="protein sequence ID" value="QJA48379.1"/>
    <property type="molecule type" value="Genomic_DNA"/>
</dbReference>
<evidence type="ECO:0000313" key="1">
    <source>
        <dbReference type="EMBL" id="QJA48379.1"/>
    </source>
</evidence>
<protein>
    <submittedName>
        <fullName evidence="1">Uncharacterized protein</fullName>
    </submittedName>
</protein>
<gene>
    <name evidence="1" type="ORF">TM448A00932_0007</name>
    <name evidence="2" type="ORF">TM448B00884_0029</name>
</gene>
<sequence length="107" mass="12577">MNINKISDLKDDEKKRIEGIIEGIDKEKFSSEDMMYLIFSLLDNEFKTPRSQRETNKRIKIFAKIIDKIIEDHFNPQTAITIIGTLGENLLKRNPDLENREDDGYIF</sequence>
<name>A0A6H1ZLP0_9ZZZZ</name>
<dbReference type="AlphaFoldDB" id="A0A6H1ZLP0"/>
<proteinExistence type="predicted"/>
<accession>A0A6H1ZLP0</accession>
<organism evidence="1">
    <name type="scientific">viral metagenome</name>
    <dbReference type="NCBI Taxonomy" id="1070528"/>
    <lineage>
        <taxon>unclassified sequences</taxon>
        <taxon>metagenomes</taxon>
        <taxon>organismal metagenomes</taxon>
    </lineage>
</organism>